<evidence type="ECO:0000313" key="2">
    <source>
        <dbReference type="EMBL" id="MBC8177223.1"/>
    </source>
</evidence>
<feature type="domain" description="Helix-turn-helix" evidence="1">
    <location>
        <begin position="9"/>
        <end position="61"/>
    </location>
</feature>
<dbReference type="Proteomes" id="UP000650524">
    <property type="component" value="Unassembled WGS sequence"/>
</dbReference>
<accession>A0A8J6MYQ7</accession>
<gene>
    <name evidence="2" type="ORF">H8E19_07435</name>
</gene>
<comment type="caution">
    <text evidence="2">The sequence shown here is derived from an EMBL/GenBank/DDBJ whole genome shotgun (WGS) entry which is preliminary data.</text>
</comment>
<protein>
    <submittedName>
        <fullName evidence="2">Helix-turn-helix domain-containing protein</fullName>
    </submittedName>
</protein>
<reference evidence="2 3" key="1">
    <citation type="submission" date="2020-08" db="EMBL/GenBank/DDBJ databases">
        <title>Bridging the membrane lipid divide: bacteria of the FCB group superphylum have the potential to synthesize archaeal ether lipids.</title>
        <authorList>
            <person name="Villanueva L."/>
            <person name="Von Meijenfeldt F.A.B."/>
            <person name="Westbye A.B."/>
            <person name="Yadav S."/>
            <person name="Hopmans E.C."/>
            <person name="Dutilh B.E."/>
            <person name="Sinninghe Damste J.S."/>
        </authorList>
    </citation>
    <scope>NUCLEOTIDE SEQUENCE [LARGE SCALE GENOMIC DNA]</scope>
    <source>
        <strain evidence="2">NIOZ-UU27</strain>
    </source>
</reference>
<dbReference type="AlphaFoldDB" id="A0A8J6MYQ7"/>
<dbReference type="InterPro" id="IPR041657">
    <property type="entry name" value="HTH_17"/>
</dbReference>
<evidence type="ECO:0000259" key="1">
    <source>
        <dbReference type="Pfam" id="PF12728"/>
    </source>
</evidence>
<sequence>MDEVKGKRLLNVTETARYLGIAPGTLYNRSCRKTKHPFPVKAKRVGGSVRFDKKELDAYIDSI</sequence>
<evidence type="ECO:0000313" key="3">
    <source>
        <dbReference type="Proteomes" id="UP000650524"/>
    </source>
</evidence>
<name>A0A8J6MYQ7_9DELT</name>
<organism evidence="2 3">
    <name type="scientific">Candidatus Desulfacyla euxinica</name>
    <dbReference type="NCBI Taxonomy" id="2841693"/>
    <lineage>
        <taxon>Bacteria</taxon>
        <taxon>Deltaproteobacteria</taxon>
        <taxon>Candidatus Desulfacyla</taxon>
    </lineage>
</organism>
<dbReference type="EMBL" id="JACNJD010000198">
    <property type="protein sequence ID" value="MBC8177223.1"/>
    <property type="molecule type" value="Genomic_DNA"/>
</dbReference>
<proteinExistence type="predicted"/>
<dbReference type="Pfam" id="PF12728">
    <property type="entry name" value="HTH_17"/>
    <property type="match status" value="1"/>
</dbReference>